<proteinExistence type="predicted"/>
<dbReference type="RefSeq" id="YP_009504203.1">
    <property type="nucleotide sequence ID" value="NC_038205.1"/>
</dbReference>
<name>A0A2Z4M8T4_9AGAM</name>
<evidence type="ECO:0000256" key="1">
    <source>
        <dbReference type="SAM" id="Phobius"/>
    </source>
</evidence>
<protein>
    <submittedName>
        <fullName evidence="2">Uncharacterized protein</fullName>
    </submittedName>
</protein>
<keyword evidence="1" id="KW-0472">Membrane</keyword>
<geneLocation type="mitochondrion" evidence="2"/>
<sequence>MNISLFFETILILFAILASNGIIYSLTLFKLNKQNSSKNISVITNSSEKDGLALTALIASNHIRLTSSESSSSQSLSVTSSESSSSQSLSVTSSESSSSQDIFDNDNWIDSAINLPQDILDIISWTDSEIWAEIHTENSNLLSTNEENLHSNVDVFEDFSALDSLTILDSQSFEQWREIAMDFSALPVNSPAGVLQTFKFEELNILYSQDIIQYAITQTELRLIIEHFPAMSLFDPDINHLILTIMSYYHL</sequence>
<keyword evidence="2" id="KW-0496">Mitochondrion</keyword>
<reference evidence="2" key="1">
    <citation type="journal article" date="2019" name="Int. J. Biol. Macromol.">
        <title>Characterization and comparative analysis of six complete mitochondrial genomes from ectomycorrhizal fungi of the Lactarius genus and phylogenetic analysis of the Agaricomycetes.</title>
        <authorList>
            <person name="Li Q."/>
            <person name="Wang Q."/>
            <person name="Jin X."/>
            <person name="Chen Z."/>
            <person name="Xiong C."/>
            <person name="Li P."/>
            <person name="Liu Q."/>
            <person name="Huang W."/>
        </authorList>
    </citation>
    <scope>NUCLEOTIDE SEQUENCE</scope>
</reference>
<evidence type="ECO:0000313" key="2">
    <source>
        <dbReference type="EMBL" id="AWX52900.1"/>
    </source>
</evidence>
<dbReference type="EMBL" id="MH319475">
    <property type="protein sequence ID" value="AWX52900.1"/>
    <property type="molecule type" value="Genomic_DNA"/>
</dbReference>
<dbReference type="GeneID" id="37541045"/>
<gene>
    <name evidence="2" type="primary">orf251</name>
</gene>
<feature type="transmembrane region" description="Helical" evidence="1">
    <location>
        <begin position="6"/>
        <end position="29"/>
    </location>
</feature>
<dbReference type="AlphaFoldDB" id="A0A2Z4M8T4"/>
<organism evidence="2">
    <name type="scientific">Lactarius hatsudake</name>
    <dbReference type="NCBI Taxonomy" id="416442"/>
    <lineage>
        <taxon>Eukaryota</taxon>
        <taxon>Fungi</taxon>
        <taxon>Dikarya</taxon>
        <taxon>Basidiomycota</taxon>
        <taxon>Agaricomycotina</taxon>
        <taxon>Agaricomycetes</taxon>
        <taxon>Russulales</taxon>
        <taxon>Russulaceae</taxon>
        <taxon>Lactarius</taxon>
    </lineage>
</organism>
<accession>A0A2Z4M8T4</accession>
<keyword evidence="1" id="KW-0812">Transmembrane</keyword>
<keyword evidence="1" id="KW-1133">Transmembrane helix</keyword>